<gene>
    <name evidence="2" type="ORF">HMPREF9088_0285</name>
</gene>
<dbReference type="EMBL" id="AEPV01000008">
    <property type="protein sequence ID" value="EFU74879.1"/>
    <property type="molecule type" value="Genomic_DNA"/>
</dbReference>
<feature type="domain" description="Transposase IS4-like" evidence="1">
    <location>
        <begin position="2"/>
        <end position="55"/>
    </location>
</feature>
<dbReference type="Pfam" id="PF01609">
    <property type="entry name" value="DDE_Tnp_1"/>
    <property type="match status" value="1"/>
</dbReference>
<evidence type="ECO:0000313" key="2">
    <source>
        <dbReference type="EMBL" id="EFU74879.1"/>
    </source>
</evidence>
<organism evidence="2 3">
    <name type="scientific">Enterococcus italicus (strain DSM 15952 / CCUG 50447 / LMG 22039 / TP 1.5)</name>
    <dbReference type="NCBI Taxonomy" id="888064"/>
    <lineage>
        <taxon>Bacteria</taxon>
        <taxon>Bacillati</taxon>
        <taxon>Bacillota</taxon>
        <taxon>Bacilli</taxon>
        <taxon>Lactobacillales</taxon>
        <taxon>Enterococcaceae</taxon>
        <taxon>Enterococcus</taxon>
    </lineage>
</organism>
<dbReference type="GO" id="GO:0006313">
    <property type="term" value="P:DNA transposition"/>
    <property type="evidence" value="ECO:0007669"/>
    <property type="project" value="InterPro"/>
</dbReference>
<dbReference type="InterPro" id="IPR002559">
    <property type="entry name" value="Transposase_11"/>
</dbReference>
<dbReference type="GO" id="GO:0003677">
    <property type="term" value="F:DNA binding"/>
    <property type="evidence" value="ECO:0007669"/>
    <property type="project" value="InterPro"/>
</dbReference>
<dbReference type="GO" id="GO:0004803">
    <property type="term" value="F:transposase activity"/>
    <property type="evidence" value="ECO:0007669"/>
    <property type="project" value="InterPro"/>
</dbReference>
<proteinExistence type="predicted"/>
<comment type="caution">
    <text evidence="2">The sequence shown here is derived from an EMBL/GenBank/DDBJ whole genome shotgun (WGS) entry which is preliminary data.</text>
</comment>
<dbReference type="STRING" id="888064.HMPREF9088_0285"/>
<name>E6LD50_ENTI1</name>
<accession>E6LD50</accession>
<dbReference type="eggNOG" id="COG3293">
    <property type="taxonomic scope" value="Bacteria"/>
</dbReference>
<evidence type="ECO:0000313" key="3">
    <source>
        <dbReference type="Proteomes" id="UP000010296"/>
    </source>
</evidence>
<protein>
    <recommendedName>
        <fullName evidence="1">Transposase IS4-like domain-containing protein</fullName>
    </recommendedName>
</protein>
<dbReference type="AlphaFoldDB" id="E6LD50"/>
<sequence length="67" mass="7296">MTGGQTHDSVPAIDLLKQIDVSESNILGDKAYGAQTIREWITAQGGNYTIPPKKKCIKPLECRLALV</sequence>
<dbReference type="HOGENOM" id="CLU_2825716_0_0_9"/>
<keyword evidence="3" id="KW-1185">Reference proteome</keyword>
<reference evidence="2 3" key="1">
    <citation type="submission" date="2010-12" db="EMBL/GenBank/DDBJ databases">
        <authorList>
            <person name="Muzny D."/>
            <person name="Qin X."/>
            <person name="Deng J."/>
            <person name="Jiang H."/>
            <person name="Liu Y."/>
            <person name="Qu J."/>
            <person name="Song X.-Z."/>
            <person name="Zhang L."/>
            <person name="Thornton R."/>
            <person name="Coyle M."/>
            <person name="Francisco L."/>
            <person name="Jackson L."/>
            <person name="Javaid M."/>
            <person name="Korchina V."/>
            <person name="Kovar C."/>
            <person name="Mata R."/>
            <person name="Mathew T."/>
            <person name="Ngo R."/>
            <person name="Nguyen L."/>
            <person name="Nguyen N."/>
            <person name="Okwuonu G."/>
            <person name="Ongeri F."/>
            <person name="Pham C."/>
            <person name="Simmons D."/>
            <person name="Wilczek-Boney K."/>
            <person name="Hale W."/>
            <person name="Jakkamsetti A."/>
            <person name="Pham P."/>
            <person name="Ruth R."/>
            <person name="San Lucas F."/>
            <person name="Warren J."/>
            <person name="Zhang J."/>
            <person name="Zhao Z."/>
            <person name="Zhou C."/>
            <person name="Zhu D."/>
            <person name="Lee S."/>
            <person name="Bess C."/>
            <person name="Blankenburg K."/>
            <person name="Forbes L."/>
            <person name="Fu Q."/>
            <person name="Gubbala S."/>
            <person name="Hirani K."/>
            <person name="Jayaseelan J.C."/>
            <person name="Lara F."/>
            <person name="Munidasa M."/>
            <person name="Palculict T."/>
            <person name="Patil S."/>
            <person name="Pu L.-L."/>
            <person name="Saada N."/>
            <person name="Tang L."/>
            <person name="Weissenberger G."/>
            <person name="Zhu Y."/>
            <person name="Hemphill L."/>
            <person name="Shang Y."/>
            <person name="Youmans B."/>
            <person name="Ayvaz T."/>
            <person name="Ross M."/>
            <person name="Santibanez J."/>
            <person name="Aqrawi P."/>
            <person name="Gross S."/>
            <person name="Joshi V."/>
            <person name="Fowler G."/>
            <person name="Nazareth L."/>
            <person name="Reid J."/>
            <person name="Worley K."/>
            <person name="Petrosino J."/>
            <person name="Highlander S."/>
            <person name="Gibbs R."/>
        </authorList>
    </citation>
    <scope>NUCLEOTIDE SEQUENCE [LARGE SCALE GENOMIC DNA]</scope>
    <source>
        <strain evidence="3">DSM 15952 / CCUG 50447 / LMG 22039 / TP 1.5</strain>
    </source>
</reference>
<evidence type="ECO:0000259" key="1">
    <source>
        <dbReference type="Pfam" id="PF01609"/>
    </source>
</evidence>
<dbReference type="Proteomes" id="UP000010296">
    <property type="component" value="Unassembled WGS sequence"/>
</dbReference>